<keyword evidence="3" id="KW-1185">Reference proteome</keyword>
<gene>
    <name evidence="2" type="ORF">U9M48_041928</name>
</gene>
<sequence length="493" mass="51127">MPLPPYVVPEHVLGVRAAAAGHRRRRDGGLVGRVVEGGDGAAVAVAHGQHAVPGAAVASVAEHLDLVAGVDDDGSGQRLHVGPLAVLEHLEAADLVVLEEQDDAAGVGVRAQAGDEVRARARRVVADLGAEEGLVAAVAGEGALDAAHLEAQDDEDEDGGEGGDGGDDEGGHVRIICAAAVPEHVLGVRAAAAGHRRRRDGGLVGRVVEGGDGAAVAVAHGQHAVPGAAVASVAEHLDLVAGVDDDGSGQRLHVGPLAVLEHLEAADLVVLEEQDDAAGVGVRAQAGDEVRARARRVVADLGAEEGLVAAIAGEGVLDAAGLEAQVLVHGLHDALRQLAQLGAVLAHRLLERRRVGRPLAAVVDVEDVLPVHVVHGRHRLAAPFRRHERLQRAYRLRRPEPGLPEPVALGGHLLHALKKLHRDAMVHQLHEPLAIFFIVSALSAPSSLEKSITGTTIVARLFCLNLKKMKRLMMILDAVTVTAANRVLTSVSH</sequence>
<protein>
    <submittedName>
        <fullName evidence="2">Uncharacterized protein</fullName>
    </submittedName>
</protein>
<proteinExistence type="predicted"/>
<reference evidence="2 3" key="1">
    <citation type="submission" date="2024-02" db="EMBL/GenBank/DDBJ databases">
        <title>High-quality chromosome-scale genome assembly of Pensacola bahiagrass (Paspalum notatum Flugge var. saurae).</title>
        <authorList>
            <person name="Vega J.M."/>
            <person name="Podio M."/>
            <person name="Orjuela J."/>
            <person name="Siena L.A."/>
            <person name="Pessino S.C."/>
            <person name="Combes M.C."/>
            <person name="Mariac C."/>
            <person name="Albertini E."/>
            <person name="Pupilli F."/>
            <person name="Ortiz J.P.A."/>
            <person name="Leblanc O."/>
        </authorList>
    </citation>
    <scope>NUCLEOTIDE SEQUENCE [LARGE SCALE GENOMIC DNA]</scope>
    <source>
        <strain evidence="2">R1</strain>
        <tissue evidence="2">Leaf</tissue>
    </source>
</reference>
<name>A0AAQ3UQ46_PASNO</name>
<evidence type="ECO:0000256" key="1">
    <source>
        <dbReference type="SAM" id="MobiDB-lite"/>
    </source>
</evidence>
<dbReference type="EMBL" id="CP144754">
    <property type="protein sequence ID" value="WVZ96270.1"/>
    <property type="molecule type" value="Genomic_DNA"/>
</dbReference>
<feature type="compositionally biased region" description="Acidic residues" evidence="1">
    <location>
        <begin position="152"/>
        <end position="168"/>
    </location>
</feature>
<evidence type="ECO:0000313" key="2">
    <source>
        <dbReference type="EMBL" id="WVZ96270.1"/>
    </source>
</evidence>
<evidence type="ECO:0000313" key="3">
    <source>
        <dbReference type="Proteomes" id="UP001341281"/>
    </source>
</evidence>
<organism evidence="2 3">
    <name type="scientific">Paspalum notatum var. saurae</name>
    <dbReference type="NCBI Taxonomy" id="547442"/>
    <lineage>
        <taxon>Eukaryota</taxon>
        <taxon>Viridiplantae</taxon>
        <taxon>Streptophyta</taxon>
        <taxon>Embryophyta</taxon>
        <taxon>Tracheophyta</taxon>
        <taxon>Spermatophyta</taxon>
        <taxon>Magnoliopsida</taxon>
        <taxon>Liliopsida</taxon>
        <taxon>Poales</taxon>
        <taxon>Poaceae</taxon>
        <taxon>PACMAD clade</taxon>
        <taxon>Panicoideae</taxon>
        <taxon>Andropogonodae</taxon>
        <taxon>Paspaleae</taxon>
        <taxon>Paspalinae</taxon>
        <taxon>Paspalum</taxon>
    </lineage>
</organism>
<accession>A0AAQ3UQ46</accession>
<feature type="region of interest" description="Disordered" evidence="1">
    <location>
        <begin position="150"/>
        <end position="171"/>
    </location>
</feature>
<dbReference type="Proteomes" id="UP001341281">
    <property type="component" value="Chromosome 10"/>
</dbReference>
<dbReference type="AlphaFoldDB" id="A0AAQ3UQ46"/>